<dbReference type="InterPro" id="IPR020301">
    <property type="entry name" value="Mrx7"/>
</dbReference>
<dbReference type="KEGG" id="glz:GLAREA_00749"/>
<dbReference type="RefSeq" id="XP_008083698.1">
    <property type="nucleotide sequence ID" value="XM_008085507.1"/>
</dbReference>
<gene>
    <name evidence="2" type="ORF">GLAREA_00749</name>
</gene>
<feature type="compositionally biased region" description="Polar residues" evidence="1">
    <location>
        <begin position="38"/>
        <end position="50"/>
    </location>
</feature>
<keyword evidence="3" id="KW-1185">Reference proteome</keyword>
<dbReference type="GeneID" id="19459807"/>
<name>S3CXD0_GLAL2</name>
<evidence type="ECO:0000256" key="1">
    <source>
        <dbReference type="SAM" id="MobiDB-lite"/>
    </source>
</evidence>
<dbReference type="Pfam" id="PF10906">
    <property type="entry name" value="Mrx7"/>
    <property type="match status" value="1"/>
</dbReference>
<evidence type="ECO:0000313" key="2">
    <source>
        <dbReference type="EMBL" id="EPE29589.1"/>
    </source>
</evidence>
<protein>
    <submittedName>
        <fullName evidence="2">Uncharacterized protein</fullName>
    </submittedName>
</protein>
<reference evidence="2 3" key="1">
    <citation type="journal article" date="2013" name="BMC Genomics">
        <title>Genomics-driven discovery of the pneumocandin biosynthetic gene cluster in the fungus Glarea lozoyensis.</title>
        <authorList>
            <person name="Chen L."/>
            <person name="Yue Q."/>
            <person name="Zhang X."/>
            <person name="Xiang M."/>
            <person name="Wang C."/>
            <person name="Li S."/>
            <person name="Che Y."/>
            <person name="Ortiz-Lopez F.J."/>
            <person name="Bills G.F."/>
            <person name="Liu X."/>
            <person name="An Z."/>
        </authorList>
    </citation>
    <scope>NUCLEOTIDE SEQUENCE [LARGE SCALE GENOMIC DNA]</scope>
    <source>
        <strain evidence="3">ATCC 20868 / MF5171</strain>
    </source>
</reference>
<sequence>MLGYLLEDGTEELRKEAPGLALDGPTDQLPVAGRRNRQGGTTVDSTNKGRPTSEPPAPLFGSACTISAGYLSRLQSVRITVDNATSRNIILVNSKSLAKLYQHIRLLASPTFHRAVRNVHKKVHEARHGKDPAEMGGTNIDSPGGSQIQRFAQNFKEEVKEQFWGAKRK</sequence>
<evidence type="ECO:0000313" key="3">
    <source>
        <dbReference type="Proteomes" id="UP000016922"/>
    </source>
</evidence>
<feature type="region of interest" description="Disordered" evidence="1">
    <location>
        <begin position="15"/>
        <end position="59"/>
    </location>
</feature>
<feature type="region of interest" description="Disordered" evidence="1">
    <location>
        <begin position="125"/>
        <end position="146"/>
    </location>
</feature>
<dbReference type="eggNOG" id="ENOG502SZ4D">
    <property type="taxonomic scope" value="Eukaryota"/>
</dbReference>
<accession>S3CXD0</accession>
<organism evidence="2 3">
    <name type="scientific">Glarea lozoyensis (strain ATCC 20868 / MF5171)</name>
    <dbReference type="NCBI Taxonomy" id="1116229"/>
    <lineage>
        <taxon>Eukaryota</taxon>
        <taxon>Fungi</taxon>
        <taxon>Dikarya</taxon>
        <taxon>Ascomycota</taxon>
        <taxon>Pezizomycotina</taxon>
        <taxon>Leotiomycetes</taxon>
        <taxon>Helotiales</taxon>
        <taxon>Helotiaceae</taxon>
        <taxon>Glarea</taxon>
    </lineage>
</organism>
<dbReference type="HOGENOM" id="CLU_1578677_0_0_1"/>
<dbReference type="Proteomes" id="UP000016922">
    <property type="component" value="Unassembled WGS sequence"/>
</dbReference>
<dbReference type="AlphaFoldDB" id="S3CXD0"/>
<dbReference type="OrthoDB" id="4138121at2759"/>
<dbReference type="EMBL" id="KE145367">
    <property type="protein sequence ID" value="EPE29589.1"/>
    <property type="molecule type" value="Genomic_DNA"/>
</dbReference>
<proteinExistence type="predicted"/>